<reference evidence="2" key="1">
    <citation type="submission" date="2019-04" db="EMBL/GenBank/DDBJ databases">
        <title>Evolution of Biomass-Degrading Anaerobic Consortia Revealed by Metagenomics.</title>
        <authorList>
            <person name="Peng X."/>
        </authorList>
    </citation>
    <scope>NUCLEOTIDE SEQUENCE</scope>
    <source>
        <strain evidence="2">SIG13</strain>
    </source>
</reference>
<evidence type="ECO:0000313" key="2">
    <source>
        <dbReference type="EMBL" id="MBE6510351.1"/>
    </source>
</evidence>
<feature type="transmembrane region" description="Helical" evidence="1">
    <location>
        <begin position="6"/>
        <end position="26"/>
    </location>
</feature>
<evidence type="ECO:0000313" key="3">
    <source>
        <dbReference type="Proteomes" id="UP000713479"/>
    </source>
</evidence>
<keyword evidence="2" id="KW-0969">Cilium</keyword>
<keyword evidence="2" id="KW-0282">Flagellum</keyword>
<keyword evidence="1" id="KW-1133">Transmembrane helix</keyword>
<dbReference type="Proteomes" id="UP000713479">
    <property type="component" value="Unassembled WGS sequence"/>
</dbReference>
<organism evidence="2 3">
    <name type="scientific">Methanobrevibacter millerae</name>
    <dbReference type="NCBI Taxonomy" id="230361"/>
    <lineage>
        <taxon>Archaea</taxon>
        <taxon>Methanobacteriati</taxon>
        <taxon>Methanobacteriota</taxon>
        <taxon>Methanomada group</taxon>
        <taxon>Methanobacteria</taxon>
        <taxon>Methanobacteriales</taxon>
        <taxon>Methanobacteriaceae</taxon>
        <taxon>Methanobrevibacter</taxon>
    </lineage>
</organism>
<keyword evidence="2" id="KW-0966">Cell projection</keyword>
<keyword evidence="1" id="KW-0472">Membrane</keyword>
<name>A0A8T3VLV3_9EURY</name>
<keyword evidence="1" id="KW-0812">Transmembrane</keyword>
<gene>
    <name evidence="2" type="ORF">E7Z74_03680</name>
</gene>
<dbReference type="AlphaFoldDB" id="A0A8T3VLV3"/>
<evidence type="ECO:0000256" key="1">
    <source>
        <dbReference type="SAM" id="Phobius"/>
    </source>
</evidence>
<comment type="caution">
    <text evidence="2">The sequence shown here is derived from an EMBL/GenBank/DDBJ whole genome shotgun (WGS) entry which is preliminary data.</text>
</comment>
<proteinExistence type="predicted"/>
<protein>
    <submittedName>
        <fullName evidence="2">Flagellar protein, FliL</fullName>
    </submittedName>
</protein>
<accession>A0A8T3VLV3</accession>
<sequence>MDTKDILIVSLTIILASLIVAGVIFMTSNNNDNSNLNVVNSSGNDNSSVVVSKNADNDTENSDIVSEEVKFNHQAGSGYYKQVTYRDGGFRQYDVDTGKLIGSSYQSDQKYLPSME</sequence>
<dbReference type="EMBL" id="SUTF01000004">
    <property type="protein sequence ID" value="MBE6510351.1"/>
    <property type="molecule type" value="Genomic_DNA"/>
</dbReference>